<feature type="compositionally biased region" description="Polar residues" evidence="1">
    <location>
        <begin position="29"/>
        <end position="41"/>
    </location>
</feature>
<feature type="compositionally biased region" description="Basic and acidic residues" evidence="1">
    <location>
        <begin position="1"/>
        <end position="13"/>
    </location>
</feature>
<evidence type="ECO:0000313" key="3">
    <source>
        <dbReference type="Proteomes" id="UP000010552"/>
    </source>
</evidence>
<feature type="region of interest" description="Disordered" evidence="1">
    <location>
        <begin position="1"/>
        <end position="41"/>
    </location>
</feature>
<dbReference type="InParanoid" id="L5KIC7"/>
<proteinExistence type="predicted"/>
<dbReference type="AlphaFoldDB" id="L5KIC7"/>
<dbReference type="EMBL" id="KB030754">
    <property type="protein sequence ID" value="ELK10273.1"/>
    <property type="molecule type" value="Genomic_DNA"/>
</dbReference>
<reference evidence="3" key="1">
    <citation type="journal article" date="2013" name="Science">
        <title>Comparative analysis of bat genomes provides insight into the evolution of flight and immunity.</title>
        <authorList>
            <person name="Zhang G."/>
            <person name="Cowled C."/>
            <person name="Shi Z."/>
            <person name="Huang Z."/>
            <person name="Bishop-Lilly K.A."/>
            <person name="Fang X."/>
            <person name="Wynne J.W."/>
            <person name="Xiong Z."/>
            <person name="Baker M.L."/>
            <person name="Zhao W."/>
            <person name="Tachedjian M."/>
            <person name="Zhu Y."/>
            <person name="Zhou P."/>
            <person name="Jiang X."/>
            <person name="Ng J."/>
            <person name="Yang L."/>
            <person name="Wu L."/>
            <person name="Xiao J."/>
            <person name="Feng Y."/>
            <person name="Chen Y."/>
            <person name="Sun X."/>
            <person name="Zhang Y."/>
            <person name="Marsh G.A."/>
            <person name="Crameri G."/>
            <person name="Broder C.C."/>
            <person name="Frey K.G."/>
            <person name="Wang L.F."/>
            <person name="Wang J."/>
        </authorList>
    </citation>
    <scope>NUCLEOTIDE SEQUENCE [LARGE SCALE GENOMIC DNA]</scope>
</reference>
<gene>
    <name evidence="2" type="ORF">PAL_GLEAN10015411</name>
</gene>
<dbReference type="Proteomes" id="UP000010552">
    <property type="component" value="Unassembled WGS sequence"/>
</dbReference>
<sequence>MMDVTAERPHTESEIGSDSAEEEAEHDCSSVSEQNRCEKQNSINIRTRRGSVIPRIRTQHGLQTDVCALDGHGLVLGQP</sequence>
<protein>
    <submittedName>
        <fullName evidence="2">Uncharacterized protein</fullName>
    </submittedName>
</protein>
<keyword evidence="3" id="KW-1185">Reference proteome</keyword>
<accession>L5KIC7</accession>
<evidence type="ECO:0000256" key="1">
    <source>
        <dbReference type="SAM" id="MobiDB-lite"/>
    </source>
</evidence>
<organism evidence="2 3">
    <name type="scientific">Pteropus alecto</name>
    <name type="common">Black flying fox</name>
    <dbReference type="NCBI Taxonomy" id="9402"/>
    <lineage>
        <taxon>Eukaryota</taxon>
        <taxon>Metazoa</taxon>
        <taxon>Chordata</taxon>
        <taxon>Craniata</taxon>
        <taxon>Vertebrata</taxon>
        <taxon>Euteleostomi</taxon>
        <taxon>Mammalia</taxon>
        <taxon>Eutheria</taxon>
        <taxon>Laurasiatheria</taxon>
        <taxon>Chiroptera</taxon>
        <taxon>Yinpterochiroptera</taxon>
        <taxon>Pteropodoidea</taxon>
        <taxon>Pteropodidae</taxon>
        <taxon>Pteropodinae</taxon>
        <taxon>Pteropus</taxon>
    </lineage>
</organism>
<name>L5KIC7_PTEAL</name>
<evidence type="ECO:0000313" key="2">
    <source>
        <dbReference type="EMBL" id="ELK10273.1"/>
    </source>
</evidence>